<evidence type="ECO:0000313" key="2">
    <source>
        <dbReference type="EMBL" id="GEU69300.1"/>
    </source>
</evidence>
<dbReference type="EMBL" id="BKCJ010005911">
    <property type="protein sequence ID" value="GEU69300.1"/>
    <property type="molecule type" value="Genomic_DNA"/>
</dbReference>
<reference evidence="2" key="1">
    <citation type="journal article" date="2019" name="Sci. Rep.">
        <title>Draft genome of Tanacetum cinerariifolium, the natural source of mosquito coil.</title>
        <authorList>
            <person name="Yamashiro T."/>
            <person name="Shiraishi A."/>
            <person name="Satake H."/>
            <person name="Nakayama K."/>
        </authorList>
    </citation>
    <scope>NUCLEOTIDE SEQUENCE</scope>
</reference>
<dbReference type="PROSITE" id="PS50181">
    <property type="entry name" value="FBOX"/>
    <property type="match status" value="1"/>
</dbReference>
<organism evidence="2">
    <name type="scientific">Tanacetum cinerariifolium</name>
    <name type="common">Dalmatian daisy</name>
    <name type="synonym">Chrysanthemum cinerariifolium</name>
    <dbReference type="NCBI Taxonomy" id="118510"/>
    <lineage>
        <taxon>Eukaryota</taxon>
        <taxon>Viridiplantae</taxon>
        <taxon>Streptophyta</taxon>
        <taxon>Embryophyta</taxon>
        <taxon>Tracheophyta</taxon>
        <taxon>Spermatophyta</taxon>
        <taxon>Magnoliopsida</taxon>
        <taxon>eudicotyledons</taxon>
        <taxon>Gunneridae</taxon>
        <taxon>Pentapetalae</taxon>
        <taxon>asterids</taxon>
        <taxon>campanulids</taxon>
        <taxon>Asterales</taxon>
        <taxon>Asteraceae</taxon>
        <taxon>Asteroideae</taxon>
        <taxon>Anthemideae</taxon>
        <taxon>Anthemidinae</taxon>
        <taxon>Tanacetum</taxon>
    </lineage>
</organism>
<dbReference type="PANTHER" id="PTHR31639">
    <property type="entry name" value="F-BOX PROTEIN-LIKE"/>
    <property type="match status" value="1"/>
</dbReference>
<comment type="caution">
    <text evidence="2">The sequence shown here is derived from an EMBL/GenBank/DDBJ whole genome shotgun (WGS) entry which is preliminary data.</text>
</comment>
<dbReference type="SUPFAM" id="SSF52047">
    <property type="entry name" value="RNI-like"/>
    <property type="match status" value="1"/>
</dbReference>
<dbReference type="InterPro" id="IPR013101">
    <property type="entry name" value="LRR_PRU1-like"/>
</dbReference>
<dbReference type="AlphaFoldDB" id="A0A6L2M6N6"/>
<dbReference type="InterPro" id="IPR032675">
    <property type="entry name" value="LRR_dom_sf"/>
</dbReference>
<proteinExistence type="predicted"/>
<dbReference type="Pfam" id="PF07723">
    <property type="entry name" value="LRR_2"/>
    <property type="match status" value="1"/>
</dbReference>
<dbReference type="PANTHER" id="PTHR31639:SF312">
    <property type="entry name" value="CYCLIN-LIKE F-BOX"/>
    <property type="match status" value="1"/>
</dbReference>
<protein>
    <recommendedName>
        <fullName evidence="1">F-box domain-containing protein</fullName>
    </recommendedName>
</protein>
<dbReference type="Gene3D" id="3.80.10.10">
    <property type="entry name" value="Ribonuclease Inhibitor"/>
    <property type="match status" value="1"/>
</dbReference>
<gene>
    <name evidence="2" type="ORF">Tci_041278</name>
</gene>
<dbReference type="InterPro" id="IPR055411">
    <property type="entry name" value="LRR_FXL15/At3g58940/PEG3-like"/>
</dbReference>
<dbReference type="InterPro" id="IPR036047">
    <property type="entry name" value="F-box-like_dom_sf"/>
</dbReference>
<dbReference type="SUPFAM" id="SSF81383">
    <property type="entry name" value="F-box domain"/>
    <property type="match status" value="1"/>
</dbReference>
<name>A0A6L2M6N6_TANCI</name>
<evidence type="ECO:0000259" key="1">
    <source>
        <dbReference type="PROSITE" id="PS50181"/>
    </source>
</evidence>
<sequence>MELVHGELIASKCEAKDFISSMPDNVITEILNRLPLRDVVSTGILSRTWRFKWTLITKLVFDDELSWKLPGLGEEPSYNGKDLSRLINQLKGPITKFDLYIVDDILSDDEDVNHWLSVLSRKGIKKLNITRLFAGPIELPPQLFSCLELKQLLLHNCNFNLPPSFCGFPKLLKLELSYTRFERCTFGELIARCPLLEALRIDDSGSVDDVKVTEIAKHLPKLEKLALGFRSCEFLADACVGNKVATTFLSLKTLNLFRVEFNDDLMVSLISEMICSSPNLHNLNIWAKYRSNVPPRADSDCNTMGMLHLRSVVFSCYEGSENEVRFIKSLLACSPLLEKNKIHGYSSQVFSGDKGKLMFATKLLKLPRASPTAEVDISWD</sequence>
<feature type="domain" description="F-box" evidence="1">
    <location>
        <begin position="16"/>
        <end position="70"/>
    </location>
</feature>
<dbReference type="Pfam" id="PF00646">
    <property type="entry name" value="F-box"/>
    <property type="match status" value="1"/>
</dbReference>
<dbReference type="InterPro" id="IPR001810">
    <property type="entry name" value="F-box_dom"/>
</dbReference>
<accession>A0A6L2M6N6</accession>
<dbReference type="Pfam" id="PF24758">
    <property type="entry name" value="LRR_At5g56370"/>
    <property type="match status" value="1"/>
</dbReference>